<dbReference type="RefSeq" id="WP_130649002.1">
    <property type="nucleotide sequence ID" value="NZ_BMHA01000010.1"/>
</dbReference>
<dbReference type="PANTHER" id="PTHR39328">
    <property type="entry name" value="BLL2871 PROTEIN"/>
    <property type="match status" value="1"/>
</dbReference>
<dbReference type="OrthoDB" id="9790012at2"/>
<dbReference type="AlphaFoldDB" id="A0A8J3AGS6"/>
<organism evidence="1 2">
    <name type="scientific">Egicoccus halophilus</name>
    <dbReference type="NCBI Taxonomy" id="1670830"/>
    <lineage>
        <taxon>Bacteria</taxon>
        <taxon>Bacillati</taxon>
        <taxon>Actinomycetota</taxon>
        <taxon>Nitriliruptoria</taxon>
        <taxon>Egicoccales</taxon>
        <taxon>Egicoccaceae</taxon>
        <taxon>Egicoccus</taxon>
    </lineage>
</organism>
<proteinExistence type="predicted"/>
<protein>
    <recommendedName>
        <fullName evidence="3">Major pilin protein fimA</fullName>
    </recommendedName>
</protein>
<accession>A0A8J3AGS6</accession>
<reference evidence="1" key="1">
    <citation type="journal article" date="2014" name="Int. J. Syst. Evol. Microbiol.">
        <title>Complete genome sequence of Corynebacterium casei LMG S-19264T (=DSM 44701T), isolated from a smear-ripened cheese.</title>
        <authorList>
            <consortium name="US DOE Joint Genome Institute (JGI-PGF)"/>
            <person name="Walter F."/>
            <person name="Albersmeier A."/>
            <person name="Kalinowski J."/>
            <person name="Ruckert C."/>
        </authorList>
    </citation>
    <scope>NUCLEOTIDE SEQUENCE</scope>
    <source>
        <strain evidence="1">CGMCC 1.14988</strain>
    </source>
</reference>
<name>A0A8J3AGS6_9ACTN</name>
<dbReference type="Pfam" id="PF06267">
    <property type="entry name" value="DUF1028"/>
    <property type="match status" value="1"/>
</dbReference>
<dbReference type="SUPFAM" id="SSF56235">
    <property type="entry name" value="N-terminal nucleophile aminohydrolases (Ntn hydrolases)"/>
    <property type="match status" value="1"/>
</dbReference>
<evidence type="ECO:0000313" key="1">
    <source>
        <dbReference type="EMBL" id="GGI08076.1"/>
    </source>
</evidence>
<evidence type="ECO:0000313" key="2">
    <source>
        <dbReference type="Proteomes" id="UP000650511"/>
    </source>
</evidence>
<dbReference type="EMBL" id="BMHA01000010">
    <property type="protein sequence ID" value="GGI08076.1"/>
    <property type="molecule type" value="Genomic_DNA"/>
</dbReference>
<reference evidence="1" key="2">
    <citation type="submission" date="2020-09" db="EMBL/GenBank/DDBJ databases">
        <authorList>
            <person name="Sun Q."/>
            <person name="Zhou Y."/>
        </authorList>
    </citation>
    <scope>NUCLEOTIDE SEQUENCE</scope>
    <source>
        <strain evidence="1">CGMCC 1.14988</strain>
    </source>
</reference>
<keyword evidence="2" id="KW-1185">Reference proteome</keyword>
<dbReference type="InterPro" id="IPR029055">
    <property type="entry name" value="Ntn_hydrolases_N"/>
</dbReference>
<dbReference type="Proteomes" id="UP000650511">
    <property type="component" value="Unassembled WGS sequence"/>
</dbReference>
<dbReference type="Gene3D" id="3.60.20.10">
    <property type="entry name" value="Glutamine Phosphoribosylpyrophosphate, subunit 1, domain 1"/>
    <property type="match status" value="1"/>
</dbReference>
<dbReference type="PANTHER" id="PTHR39328:SF1">
    <property type="entry name" value="BLL2871 PROTEIN"/>
    <property type="match status" value="1"/>
</dbReference>
<evidence type="ECO:0008006" key="3">
    <source>
        <dbReference type="Google" id="ProtNLM"/>
    </source>
</evidence>
<gene>
    <name evidence="1" type="ORF">GCM10011354_27290</name>
</gene>
<sequence length="228" mass="24115">MTFSLVVTDPTTGHVGVAAMTAMPGVGKLVAHARARSGAAASQAMMNPYLAFDGLALVGQGIPADQALDYLVAQDPGREGRQFGLVDFQGRSASHTGSLPEDFKGHRTGPHYACQGNRLAGPEVLDAAVEAYSAHDGEELIDRLLAALAAGEEQGGDTKGHRSATVVIMGTELYPLWDLRIDDTDDPLTLLRQQKETFAEELIPEVEMLPTRIDPLGGFDYQGSAGAV</sequence>
<dbReference type="InterPro" id="IPR010430">
    <property type="entry name" value="DUF1028"/>
</dbReference>
<comment type="caution">
    <text evidence="1">The sequence shown here is derived from an EMBL/GenBank/DDBJ whole genome shotgun (WGS) entry which is preliminary data.</text>
</comment>